<evidence type="ECO:0000259" key="3">
    <source>
        <dbReference type="PROSITE" id="PS51782"/>
    </source>
</evidence>
<dbReference type="GO" id="GO:0008933">
    <property type="term" value="F:peptidoglycan lytic transglycosylase activity"/>
    <property type="evidence" value="ECO:0007669"/>
    <property type="project" value="InterPro"/>
</dbReference>
<dbReference type="CDD" id="cd16894">
    <property type="entry name" value="MltD-like"/>
    <property type="match status" value="1"/>
</dbReference>
<dbReference type="InterPro" id="IPR036779">
    <property type="entry name" value="LysM_dom_sf"/>
</dbReference>
<dbReference type="InterPro" id="IPR000189">
    <property type="entry name" value="Transglyc_AS"/>
</dbReference>
<dbReference type="InterPro" id="IPR018392">
    <property type="entry name" value="LysM"/>
</dbReference>
<dbReference type="Pfam" id="PF01476">
    <property type="entry name" value="LysM"/>
    <property type="match status" value="3"/>
</dbReference>
<proteinExistence type="inferred from homology"/>
<dbReference type="SMART" id="SM00257">
    <property type="entry name" value="LysM"/>
    <property type="match status" value="3"/>
</dbReference>
<dbReference type="AlphaFoldDB" id="A0A4Y8ULB5"/>
<evidence type="ECO:0000313" key="5">
    <source>
        <dbReference type="Proteomes" id="UP000298133"/>
    </source>
</evidence>
<dbReference type="GO" id="GO:0000270">
    <property type="term" value="P:peptidoglycan metabolic process"/>
    <property type="evidence" value="ECO:0007669"/>
    <property type="project" value="InterPro"/>
</dbReference>
<dbReference type="PANTHER" id="PTHR33734:SF22">
    <property type="entry name" value="MEMBRANE-BOUND LYTIC MUREIN TRANSGLYCOSYLASE D"/>
    <property type="match status" value="1"/>
</dbReference>
<feature type="chain" id="PRO_5021215221" evidence="2">
    <location>
        <begin position="38"/>
        <end position="520"/>
    </location>
</feature>
<dbReference type="OrthoDB" id="9815002at2"/>
<feature type="domain" description="LysM" evidence="3">
    <location>
        <begin position="407"/>
        <end position="450"/>
    </location>
</feature>
<dbReference type="GO" id="GO:0016020">
    <property type="term" value="C:membrane"/>
    <property type="evidence" value="ECO:0007669"/>
    <property type="project" value="InterPro"/>
</dbReference>
<dbReference type="PANTHER" id="PTHR33734">
    <property type="entry name" value="LYSM DOMAIN-CONTAINING GPI-ANCHORED PROTEIN 2"/>
    <property type="match status" value="1"/>
</dbReference>
<protein>
    <submittedName>
        <fullName evidence="4">LysM peptidoglycan-binding domain-containing protein</fullName>
    </submittedName>
</protein>
<accession>A0A4Y8ULB5</accession>
<feature type="domain" description="LysM" evidence="3">
    <location>
        <begin position="469"/>
        <end position="513"/>
    </location>
</feature>
<dbReference type="CDD" id="cd00118">
    <property type="entry name" value="LysM"/>
    <property type="match status" value="3"/>
</dbReference>
<comment type="similarity">
    <text evidence="1">Belongs to the transglycosylase Slt family.</text>
</comment>
<dbReference type="Gene3D" id="3.10.350.10">
    <property type="entry name" value="LysM domain"/>
    <property type="match status" value="3"/>
</dbReference>
<dbReference type="EMBL" id="SPIA01000001">
    <property type="protein sequence ID" value="TFH69192.1"/>
    <property type="molecule type" value="Genomic_DNA"/>
</dbReference>
<keyword evidence="2" id="KW-0732">Signal</keyword>
<sequence length="520" mass="57332">MPKLLNLCHRLCLRHSTSPVQRGLALLLLAVSLCSCAVTTAPPPIPPTLPAAAQPPVATVAVEEDLWARIRRGFEILPAGGDRLANGELAAAVASQLNWYKNNPSYLATVFARAEPFIFEVVEQLQAAQLPLELALLPVVESTYDPLAYSNSHAVGLWQFIPSTARAFGLQRNDSYEGRRDTLAATAAAVKFLTYLNRQFDGQWLLALAAYNSGEGNVRRAVARNLQSGGDGNFWALQLPRETRNYVPQLLALAELVADPQRHGVTLPTLANQPFFTAISIDHPLDLRLAQHHSGTEAELFTRLNAAYRRSVTPAGKSVILVPRDRAAALQKFLQQTPTSQWAPYREVVVAWGDTLSQLAEQYNSTSAAIVAANQLPSEQLRAGQRLVIPPRGELHEDLRELPRGHNKYIVRAGDSLWLLANRFATSVERLRKLNNLDSAVLRPGDTLMVPAARAPDAITEQPAALRRVTYRVRSGDSLARIAARFAVKTAEIVNWNQLDRDRYLQPGQQLTLYVNSLEI</sequence>
<dbReference type="SUPFAM" id="SSF53955">
    <property type="entry name" value="Lysozyme-like"/>
    <property type="match status" value="1"/>
</dbReference>
<dbReference type="InterPro" id="IPR008258">
    <property type="entry name" value="Transglycosylase_SLT_dom_1"/>
</dbReference>
<dbReference type="InterPro" id="IPR023346">
    <property type="entry name" value="Lysozyme-like_dom_sf"/>
</dbReference>
<organism evidence="4 5">
    <name type="scientific">Gammaproteobacteria bacterium LSUCC0057</name>
    <dbReference type="NCBI Taxonomy" id="2559237"/>
    <lineage>
        <taxon>Bacteria</taxon>
        <taxon>Pseudomonadati</taxon>
        <taxon>Pseudomonadota</taxon>
        <taxon>Gammaproteobacteria</taxon>
        <taxon>Cellvibrionales</taxon>
        <taxon>Porticoccaceae</taxon>
        <taxon>SAR92 clade</taxon>
    </lineage>
</organism>
<dbReference type="Pfam" id="PF01464">
    <property type="entry name" value="SLT"/>
    <property type="match status" value="1"/>
</dbReference>
<reference evidence="4 5" key="1">
    <citation type="submission" date="2019-03" db="EMBL/GenBank/DDBJ databases">
        <title>Draft genome of Gammaproteobacteria bacterium LSUCC0057, a member of the SAR92 clade.</title>
        <authorList>
            <person name="Lanclos V.C."/>
            <person name="Doiron C."/>
            <person name="Henson M.W."/>
            <person name="Thrash J.C."/>
        </authorList>
    </citation>
    <scope>NUCLEOTIDE SEQUENCE [LARGE SCALE GENOMIC DNA]</scope>
    <source>
        <strain evidence="4 5">LSUCC0057</strain>
    </source>
</reference>
<evidence type="ECO:0000256" key="2">
    <source>
        <dbReference type="SAM" id="SignalP"/>
    </source>
</evidence>
<evidence type="ECO:0000313" key="4">
    <source>
        <dbReference type="EMBL" id="TFH69192.1"/>
    </source>
</evidence>
<gene>
    <name evidence="4" type="ORF">E3W66_04520</name>
</gene>
<evidence type="ECO:0000256" key="1">
    <source>
        <dbReference type="ARBA" id="ARBA00007734"/>
    </source>
</evidence>
<comment type="caution">
    <text evidence="4">The sequence shown here is derived from an EMBL/GenBank/DDBJ whole genome shotgun (WGS) entry which is preliminary data.</text>
</comment>
<dbReference type="Gene3D" id="1.10.530.10">
    <property type="match status" value="1"/>
</dbReference>
<keyword evidence="5" id="KW-1185">Reference proteome</keyword>
<name>A0A4Y8ULB5_9GAMM</name>
<feature type="domain" description="LysM" evidence="3">
    <location>
        <begin position="346"/>
        <end position="389"/>
    </location>
</feature>
<dbReference type="SUPFAM" id="SSF54106">
    <property type="entry name" value="LysM domain"/>
    <property type="match status" value="3"/>
</dbReference>
<feature type="signal peptide" evidence="2">
    <location>
        <begin position="1"/>
        <end position="37"/>
    </location>
</feature>
<dbReference type="Proteomes" id="UP000298133">
    <property type="component" value="Unassembled WGS sequence"/>
</dbReference>
<dbReference type="PROSITE" id="PS51782">
    <property type="entry name" value="LYSM"/>
    <property type="match status" value="3"/>
</dbReference>
<dbReference type="PROSITE" id="PS00922">
    <property type="entry name" value="TRANSGLYCOSYLASE"/>
    <property type="match status" value="1"/>
</dbReference>